<evidence type="ECO:0000313" key="10">
    <source>
        <dbReference type="Proteomes" id="UP000094385"/>
    </source>
</evidence>
<evidence type="ECO:0000256" key="2">
    <source>
        <dbReference type="ARBA" id="ARBA00018706"/>
    </source>
</evidence>
<dbReference type="GO" id="GO:0005524">
    <property type="term" value="F:ATP binding"/>
    <property type="evidence" value="ECO:0007669"/>
    <property type="project" value="UniProtKB-KW"/>
</dbReference>
<keyword evidence="5" id="KW-0547">Nucleotide-binding</keyword>
<comment type="similarity">
    <text evidence="1">Belongs to the Clp1 family. NOL9/GRC3 subfamily.</text>
</comment>
<keyword evidence="10" id="KW-1185">Reference proteome</keyword>
<evidence type="ECO:0000259" key="8">
    <source>
        <dbReference type="Pfam" id="PF16575"/>
    </source>
</evidence>
<proteinExistence type="inferred from homology"/>
<dbReference type="InterPro" id="IPR027417">
    <property type="entry name" value="P-loop_NTPase"/>
</dbReference>
<dbReference type="OrthoDB" id="4054781at2759"/>
<organism evidence="9 10">
    <name type="scientific">Lipomyces starkeyi NRRL Y-11557</name>
    <dbReference type="NCBI Taxonomy" id="675824"/>
    <lineage>
        <taxon>Eukaryota</taxon>
        <taxon>Fungi</taxon>
        <taxon>Dikarya</taxon>
        <taxon>Ascomycota</taxon>
        <taxon>Saccharomycotina</taxon>
        <taxon>Lipomycetes</taxon>
        <taxon>Lipomycetales</taxon>
        <taxon>Lipomycetaceae</taxon>
        <taxon>Lipomyces</taxon>
    </lineage>
</organism>
<dbReference type="InterPro" id="IPR032319">
    <property type="entry name" value="CLP1_P"/>
</dbReference>
<evidence type="ECO:0000256" key="6">
    <source>
        <dbReference type="ARBA" id="ARBA00022777"/>
    </source>
</evidence>
<keyword evidence="7" id="KW-0067">ATP-binding</keyword>
<dbReference type="STRING" id="675824.A0A1E3Q9J6"/>
<evidence type="ECO:0000256" key="7">
    <source>
        <dbReference type="ARBA" id="ARBA00022840"/>
    </source>
</evidence>
<reference evidence="9 10" key="1">
    <citation type="journal article" date="2016" name="Proc. Natl. Acad. Sci. U.S.A.">
        <title>Comparative genomics of biotechnologically important yeasts.</title>
        <authorList>
            <person name="Riley R."/>
            <person name="Haridas S."/>
            <person name="Wolfe K.H."/>
            <person name="Lopes M.R."/>
            <person name="Hittinger C.T."/>
            <person name="Goeker M."/>
            <person name="Salamov A.A."/>
            <person name="Wisecaver J.H."/>
            <person name="Long T.M."/>
            <person name="Calvey C.H."/>
            <person name="Aerts A.L."/>
            <person name="Barry K.W."/>
            <person name="Choi C."/>
            <person name="Clum A."/>
            <person name="Coughlan A.Y."/>
            <person name="Deshpande S."/>
            <person name="Douglass A.P."/>
            <person name="Hanson S.J."/>
            <person name="Klenk H.-P."/>
            <person name="LaButti K.M."/>
            <person name="Lapidus A."/>
            <person name="Lindquist E.A."/>
            <person name="Lipzen A.M."/>
            <person name="Meier-Kolthoff J.P."/>
            <person name="Ohm R.A."/>
            <person name="Otillar R.P."/>
            <person name="Pangilinan J.L."/>
            <person name="Peng Y."/>
            <person name="Rokas A."/>
            <person name="Rosa C.A."/>
            <person name="Scheuner C."/>
            <person name="Sibirny A.A."/>
            <person name="Slot J.C."/>
            <person name="Stielow J.B."/>
            <person name="Sun H."/>
            <person name="Kurtzman C.P."/>
            <person name="Blackwell M."/>
            <person name="Grigoriev I.V."/>
            <person name="Jeffries T.W."/>
        </authorList>
    </citation>
    <scope>NUCLEOTIDE SEQUENCE [LARGE SCALE GENOMIC DNA]</scope>
    <source>
        <strain evidence="9 10">NRRL Y-11557</strain>
    </source>
</reference>
<evidence type="ECO:0000256" key="3">
    <source>
        <dbReference type="ARBA" id="ARBA00019824"/>
    </source>
</evidence>
<evidence type="ECO:0000256" key="5">
    <source>
        <dbReference type="ARBA" id="ARBA00022741"/>
    </source>
</evidence>
<accession>A0A1E3Q9J6</accession>
<keyword evidence="6" id="KW-0418">Kinase</keyword>
<dbReference type="Proteomes" id="UP000094385">
    <property type="component" value="Unassembled WGS sequence"/>
</dbReference>
<dbReference type="GO" id="GO:0000448">
    <property type="term" value="P:cleavage in ITS2 between 5.8S rRNA and LSU-rRNA of tricistronic rRNA transcript (SSU-rRNA, 5.8S rRNA, LSU-rRNA)"/>
    <property type="evidence" value="ECO:0007669"/>
    <property type="project" value="TreeGrafter"/>
</dbReference>
<dbReference type="PANTHER" id="PTHR12755">
    <property type="entry name" value="CLEAVAGE/POLYADENYLATION FACTOR IA SUBUNIT CLP1P"/>
    <property type="match status" value="1"/>
</dbReference>
<dbReference type="Gene3D" id="3.40.50.300">
    <property type="entry name" value="P-loop containing nucleotide triphosphate hydrolases"/>
    <property type="match status" value="1"/>
</dbReference>
<evidence type="ECO:0000256" key="1">
    <source>
        <dbReference type="ARBA" id="ARBA00011003"/>
    </source>
</evidence>
<dbReference type="Pfam" id="PF16575">
    <property type="entry name" value="CLP1_P"/>
    <property type="match status" value="1"/>
</dbReference>
<evidence type="ECO:0000256" key="4">
    <source>
        <dbReference type="ARBA" id="ARBA00022679"/>
    </source>
</evidence>
<dbReference type="GO" id="GO:0005634">
    <property type="term" value="C:nucleus"/>
    <property type="evidence" value="ECO:0007669"/>
    <property type="project" value="TreeGrafter"/>
</dbReference>
<protein>
    <recommendedName>
        <fullName evidence="3">Polynucleotide 5'-hydroxyl-kinase GRC3</fullName>
    </recommendedName>
    <alternativeName>
        <fullName evidence="2">Polynucleotide 5'-hydroxyl-kinase grc3</fullName>
    </alternativeName>
</protein>
<feature type="domain" description="Clp1 P-loop" evidence="8">
    <location>
        <begin position="328"/>
        <end position="542"/>
    </location>
</feature>
<evidence type="ECO:0000313" key="9">
    <source>
        <dbReference type="EMBL" id="ODQ74326.1"/>
    </source>
</evidence>
<sequence length="742" mass="81279">MKRSRPQASAKAFISAFAAKKAKQTPEIVPIDVDNPVVAATPTTSTAARTQNPEGDLVGSKTAIAPTHVEAETVIQKGNDEYEIQYASASDSDFDEEDYEILISDSEEERPPNLITKISDVIDLDESVQVSTFAPTGENLLETDSVSLFCFSHGQRLVIKGQYSVRVIKGSISICSAKLTASTEFHKVFAPSTHAIPTIFADGQGKDISKDIVRNELIEMIPFDFTPAVDGFLQFDVIIAIRSLFTGIENLEKICQNLKNVWSSPGGQNTRSYEVLYRVSQSPPVLVTPEEGWETRLRIISQRIRDSTTPDVMKCRSEDFRPRIFICGPKSAGKSTFARLLTNSLITSAGLAPDELPNRSTVELVYMELDPGQPEFGPSGVLSLNVIDSPMLGPSLTNSTLSNSVKAFHFGYTTPRDAPQDYIRCVDKLMSHYNNDLHRFTDDNACQIELPLIVNTPGWTKGQGVEVLRQMIDITKPSIIVYIGPRLVQPDMDTNFELAEVLRTTSPNASLSELAPFGDSGRKSAKYSAADLRVAQTMAYFHSTGLQTWDFCKPLIAWRPYIVRYSNGGDADVHGIEILGYEKILDQHIPAAINGTVVGISAVSADAALKIRSASTGDSSVPILDTPTIDADADAVNCLGLGIIRAIDQATKTLHILTPISPQTIFHAVSSSNKIILSRGRLPLPIWAAWDGDQSGVARRPWREVPYLSVDEIIGADVRAAVGGQSLRFRRNVMRRSQHVRT</sequence>
<dbReference type="AlphaFoldDB" id="A0A1E3Q9J6"/>
<dbReference type="GO" id="GO:0051731">
    <property type="term" value="F:polynucleotide 5'-hydroxyl-kinase activity"/>
    <property type="evidence" value="ECO:0007669"/>
    <property type="project" value="InterPro"/>
</dbReference>
<dbReference type="PANTHER" id="PTHR12755:SF3">
    <property type="entry name" value="POLYNUCLEOTIDE 5'-HYDROXYL-KINASE NOL9"/>
    <property type="match status" value="1"/>
</dbReference>
<keyword evidence="4" id="KW-0808">Transferase</keyword>
<dbReference type="EMBL" id="KV454292">
    <property type="protein sequence ID" value="ODQ74326.1"/>
    <property type="molecule type" value="Genomic_DNA"/>
</dbReference>
<name>A0A1E3Q9J6_LIPST</name>
<dbReference type="InterPro" id="IPR045116">
    <property type="entry name" value="Clp1/Grc3"/>
</dbReference>
<gene>
    <name evidence="9" type="ORF">LIPSTDRAFT_2315</name>
</gene>